<proteinExistence type="inferred from homology"/>
<comment type="caution">
    <text evidence="2">The sequence shown here is derived from an EMBL/GenBank/DDBJ whole genome shotgun (WGS) entry which is preliminary data.</text>
</comment>
<dbReference type="PRINTS" id="PR00081">
    <property type="entry name" value="GDHRDH"/>
</dbReference>
<evidence type="ECO:0000256" key="1">
    <source>
        <dbReference type="ARBA" id="ARBA00006484"/>
    </source>
</evidence>
<sequence>MAKDEKKRFDLTGKVALVAGASRGIGEAIAHGLAEQGAHVVCTSRKPEACAKVADDIKAKGGSASFAELHLGDLSHHDKVLAQIEAEHGRLDILINNGATNPHYGPAHSATEDAYDKTFAVNTRGPYFLTSKAYPLLKRDGGGSVVNVASIDGLQPAENRVIYAMTKSALIAMTQGMAKEYSDDKNGEGVRVNALLPGPVDTKLASALKNAPDVDKYLDMTMAIKRFAQPEEMVGAVIFMVSDEASFYTGQCTVVDGGATL</sequence>
<protein>
    <submittedName>
        <fullName evidence="2">Short-chain dehydrogenase</fullName>
    </submittedName>
</protein>
<organism evidence="2 3">
    <name type="scientific">Algimonas arctica</name>
    <dbReference type="NCBI Taxonomy" id="1479486"/>
    <lineage>
        <taxon>Bacteria</taxon>
        <taxon>Pseudomonadati</taxon>
        <taxon>Pseudomonadota</taxon>
        <taxon>Alphaproteobacteria</taxon>
        <taxon>Maricaulales</taxon>
        <taxon>Robiginitomaculaceae</taxon>
        <taxon>Algimonas</taxon>
    </lineage>
</organism>
<accession>A0A8J3CRI0</accession>
<name>A0A8J3CRI0_9PROT</name>
<dbReference type="Pfam" id="PF13561">
    <property type="entry name" value="adh_short_C2"/>
    <property type="match status" value="1"/>
</dbReference>
<reference evidence="2" key="2">
    <citation type="submission" date="2020-09" db="EMBL/GenBank/DDBJ databases">
        <authorList>
            <person name="Sun Q."/>
            <person name="Kim S."/>
        </authorList>
    </citation>
    <scope>NUCLEOTIDE SEQUENCE</scope>
    <source>
        <strain evidence="2">KCTC 32513</strain>
    </source>
</reference>
<dbReference type="PANTHER" id="PTHR43943">
    <property type="entry name" value="DEHYDROGENASE/REDUCTASE (SDR FAMILY) MEMBER 4"/>
    <property type="match status" value="1"/>
</dbReference>
<dbReference type="FunFam" id="3.40.50.720:FF:000084">
    <property type="entry name" value="Short-chain dehydrogenase reductase"/>
    <property type="match status" value="1"/>
</dbReference>
<evidence type="ECO:0000313" key="2">
    <source>
        <dbReference type="EMBL" id="GHA90480.1"/>
    </source>
</evidence>
<dbReference type="InterPro" id="IPR002347">
    <property type="entry name" value="SDR_fam"/>
</dbReference>
<dbReference type="NCBIfam" id="NF005559">
    <property type="entry name" value="PRK07231.1"/>
    <property type="match status" value="1"/>
</dbReference>
<dbReference type="PANTHER" id="PTHR43943:SF2">
    <property type="entry name" value="DEHYDROGENASE_REDUCTASE 4"/>
    <property type="match status" value="1"/>
</dbReference>
<dbReference type="AlphaFoldDB" id="A0A8J3CRI0"/>
<gene>
    <name evidence="2" type="primary">dhrS4</name>
    <name evidence="2" type="ORF">GCM10009069_11760</name>
</gene>
<reference evidence="2" key="1">
    <citation type="journal article" date="2014" name="Int. J. Syst. Evol. Microbiol.">
        <title>Complete genome sequence of Corynebacterium casei LMG S-19264T (=DSM 44701T), isolated from a smear-ripened cheese.</title>
        <authorList>
            <consortium name="US DOE Joint Genome Institute (JGI-PGF)"/>
            <person name="Walter F."/>
            <person name="Albersmeier A."/>
            <person name="Kalinowski J."/>
            <person name="Ruckert C."/>
        </authorList>
    </citation>
    <scope>NUCLEOTIDE SEQUENCE</scope>
    <source>
        <strain evidence="2">KCTC 32513</strain>
    </source>
</reference>
<dbReference type="InterPro" id="IPR020904">
    <property type="entry name" value="Sc_DH/Rdtase_CS"/>
</dbReference>
<evidence type="ECO:0000313" key="3">
    <source>
        <dbReference type="Proteomes" id="UP000634004"/>
    </source>
</evidence>
<comment type="similarity">
    <text evidence="1">Belongs to the short-chain dehydrogenases/reductases (SDR) family.</text>
</comment>
<dbReference type="Proteomes" id="UP000634004">
    <property type="component" value="Unassembled WGS sequence"/>
</dbReference>
<dbReference type="EMBL" id="BMZH01000004">
    <property type="protein sequence ID" value="GHA90480.1"/>
    <property type="molecule type" value="Genomic_DNA"/>
</dbReference>
<dbReference type="Gene3D" id="3.40.50.720">
    <property type="entry name" value="NAD(P)-binding Rossmann-like Domain"/>
    <property type="match status" value="1"/>
</dbReference>
<dbReference type="SUPFAM" id="SSF51735">
    <property type="entry name" value="NAD(P)-binding Rossmann-fold domains"/>
    <property type="match status" value="1"/>
</dbReference>
<keyword evidence="3" id="KW-1185">Reference proteome</keyword>
<dbReference type="InterPro" id="IPR036291">
    <property type="entry name" value="NAD(P)-bd_dom_sf"/>
</dbReference>
<dbReference type="RefSeq" id="WP_189496411.1">
    <property type="nucleotide sequence ID" value="NZ_BMZH01000004.1"/>
</dbReference>
<dbReference type="PROSITE" id="PS00061">
    <property type="entry name" value="ADH_SHORT"/>
    <property type="match status" value="1"/>
</dbReference>
<dbReference type="PRINTS" id="PR00080">
    <property type="entry name" value="SDRFAMILY"/>
</dbReference>
<dbReference type="CDD" id="cd05233">
    <property type="entry name" value="SDR_c"/>
    <property type="match status" value="1"/>
</dbReference>